<dbReference type="Pfam" id="PF01844">
    <property type="entry name" value="HNH"/>
    <property type="match status" value="1"/>
</dbReference>
<dbReference type="Gene3D" id="1.10.30.50">
    <property type="match status" value="1"/>
</dbReference>
<dbReference type="EMBL" id="CP021056">
    <property type="protein sequence ID" value="QXE24519.1"/>
    <property type="molecule type" value="Genomic_DNA"/>
</dbReference>
<dbReference type="GO" id="GO:0004519">
    <property type="term" value="F:endonuclease activity"/>
    <property type="evidence" value="ECO:0007669"/>
    <property type="project" value="InterPro"/>
</dbReference>
<evidence type="ECO:0000313" key="2">
    <source>
        <dbReference type="EMBL" id="QXE24519.1"/>
    </source>
</evidence>
<organism evidence="2 3">
    <name type="scientific">Richelia sinica FACHB-800</name>
    <dbReference type="NCBI Taxonomy" id="1357546"/>
    <lineage>
        <taxon>Bacteria</taxon>
        <taxon>Bacillati</taxon>
        <taxon>Cyanobacteriota</taxon>
        <taxon>Cyanophyceae</taxon>
        <taxon>Nostocales</taxon>
        <taxon>Nostocaceae</taxon>
        <taxon>Richelia</taxon>
    </lineage>
</organism>
<dbReference type="KEGG" id="rsin:B6N60_03224"/>
<dbReference type="Proteomes" id="UP000683511">
    <property type="component" value="Chromosome"/>
</dbReference>
<dbReference type="AlphaFoldDB" id="A0A975T9I4"/>
<dbReference type="CDD" id="cd00085">
    <property type="entry name" value="HNHc"/>
    <property type="match status" value="1"/>
</dbReference>
<protein>
    <recommendedName>
        <fullName evidence="1">HNH domain-containing protein</fullName>
    </recommendedName>
</protein>
<dbReference type="InterPro" id="IPR003615">
    <property type="entry name" value="HNH_nuc"/>
</dbReference>
<reference evidence="2" key="1">
    <citation type="submission" date="2017-04" db="EMBL/GenBank/DDBJ databases">
        <title>Genome deletions in a multicellular cyanobacterial endosymbiont for morphological adaptation in marine diatoms.</title>
        <authorList>
            <person name="Wang Y."/>
            <person name="Gao H."/>
            <person name="Li R."/>
            <person name="Xu X."/>
        </authorList>
    </citation>
    <scope>NUCLEOTIDE SEQUENCE</scope>
    <source>
        <strain evidence="2">FACHB 800</strain>
    </source>
</reference>
<accession>A0A975T9I4</accession>
<evidence type="ECO:0000313" key="3">
    <source>
        <dbReference type="Proteomes" id="UP000683511"/>
    </source>
</evidence>
<dbReference type="GO" id="GO:0008270">
    <property type="term" value="F:zinc ion binding"/>
    <property type="evidence" value="ECO:0007669"/>
    <property type="project" value="InterPro"/>
</dbReference>
<gene>
    <name evidence="2" type="ORF">B6N60_03224</name>
</gene>
<keyword evidence="3" id="KW-1185">Reference proteome</keyword>
<dbReference type="GO" id="GO:0003676">
    <property type="term" value="F:nucleic acid binding"/>
    <property type="evidence" value="ECO:0007669"/>
    <property type="project" value="InterPro"/>
</dbReference>
<dbReference type="InterPro" id="IPR002711">
    <property type="entry name" value="HNH"/>
</dbReference>
<sequence length="149" mass="18108">MDLGNKQLGELFKLIDKVGKTRYHKLTDNDFDNYKKFDIWRYVNGDAECGTTEESKEWVRKNSDWYCPICGYKYSERGGKTIDHKLPRSQYPWLSMEFNNLWVICRDCNQEKGEMHWYEYERYIFVNYPHLYEFIKTVRPTTLLRSLKS</sequence>
<feature type="domain" description="HNH" evidence="1">
    <location>
        <begin position="67"/>
        <end position="113"/>
    </location>
</feature>
<name>A0A975T9I4_9NOST</name>
<evidence type="ECO:0000259" key="1">
    <source>
        <dbReference type="Pfam" id="PF01844"/>
    </source>
</evidence>
<dbReference type="RefSeq" id="WP_190601379.1">
    <property type="nucleotide sequence ID" value="NZ_CP021056.1"/>
</dbReference>
<proteinExistence type="predicted"/>